<dbReference type="InterPro" id="IPR036649">
    <property type="entry name" value="Pyrophosphatase_sf"/>
</dbReference>
<dbReference type="GO" id="GO:0004427">
    <property type="term" value="F:inorganic diphosphate phosphatase activity"/>
    <property type="evidence" value="ECO:0007669"/>
    <property type="project" value="UniProtKB-EC"/>
</dbReference>
<keyword evidence="6" id="KW-0460">Magnesium</keyword>
<dbReference type="Proteomes" id="UP001338582">
    <property type="component" value="Chromosome 2"/>
</dbReference>
<dbReference type="Pfam" id="PF00719">
    <property type="entry name" value="Pyrophosphatase"/>
    <property type="match status" value="1"/>
</dbReference>
<sequence>MFNLIPTMTRSLKSKTPLHSSYDRLGLVLNHLGASRSHTRSYTSVSIGAKFSTKYKNYALNESNKVISYFHDIPLNLDVENGTATMVVEVPRWSNAKFEIDTKATGNPIVQDVKKGQVRFVRNLFPYNGYIHNYGALPQTWEDPTQKSGSEDLYGDGDPLDVCEIGSAILKTGQVTTVKILGSLALVDDGELDWKIIVINTQDPLAKNLSDIEDVSVHCPGLLDATRQWFRDYKLADGKAKNVFALGGQYRNQKETIETIFECRAAWDKLVTGKSEASGFAIDNITLKGTPKNVESFSFNEEVLASKPEADTEIPADIFRSFYF</sequence>
<dbReference type="AlphaFoldDB" id="A0AAX4H9D1"/>
<evidence type="ECO:0000313" key="8">
    <source>
        <dbReference type="EMBL" id="WPK24879.1"/>
    </source>
</evidence>
<evidence type="ECO:0000256" key="6">
    <source>
        <dbReference type="ARBA" id="ARBA00022842"/>
    </source>
</evidence>
<keyword evidence="9" id="KW-1185">Reference proteome</keyword>
<dbReference type="PROSITE" id="PS00387">
    <property type="entry name" value="PPASE"/>
    <property type="match status" value="1"/>
</dbReference>
<dbReference type="PANTHER" id="PTHR10286">
    <property type="entry name" value="INORGANIC PYROPHOSPHATASE"/>
    <property type="match status" value="1"/>
</dbReference>
<dbReference type="GO" id="GO:0000287">
    <property type="term" value="F:magnesium ion binding"/>
    <property type="evidence" value="ECO:0007669"/>
    <property type="project" value="InterPro"/>
</dbReference>
<dbReference type="GO" id="GO:0006796">
    <property type="term" value="P:phosphate-containing compound metabolic process"/>
    <property type="evidence" value="ECO:0007669"/>
    <property type="project" value="InterPro"/>
</dbReference>
<keyword evidence="5" id="KW-0378">Hydrolase</keyword>
<protein>
    <recommendedName>
        <fullName evidence="3">inorganic diphosphatase</fullName>
        <ecNumber evidence="3">3.6.1.1</ecNumber>
    </recommendedName>
    <alternativeName>
        <fullName evidence="7">Pyrophosphate phospho-hydrolase</fullName>
    </alternativeName>
</protein>
<dbReference type="EMBL" id="CP138895">
    <property type="protein sequence ID" value="WPK24879.1"/>
    <property type="molecule type" value="Genomic_DNA"/>
</dbReference>
<dbReference type="EC" id="3.6.1.1" evidence="3"/>
<accession>A0AAX4H9D1</accession>
<comment type="cofactor">
    <cofactor evidence="1">
        <name>Mg(2+)</name>
        <dbReference type="ChEBI" id="CHEBI:18420"/>
    </cofactor>
</comment>
<dbReference type="RefSeq" id="XP_062877262.1">
    <property type="nucleotide sequence ID" value="XM_063021192.1"/>
</dbReference>
<dbReference type="InterPro" id="IPR008162">
    <property type="entry name" value="Pyrophosphatase"/>
</dbReference>
<organism evidence="8 9">
    <name type="scientific">Australozyma saopauloensis</name>
    <dbReference type="NCBI Taxonomy" id="291208"/>
    <lineage>
        <taxon>Eukaryota</taxon>
        <taxon>Fungi</taxon>
        <taxon>Dikarya</taxon>
        <taxon>Ascomycota</taxon>
        <taxon>Saccharomycotina</taxon>
        <taxon>Pichiomycetes</taxon>
        <taxon>Metschnikowiaceae</taxon>
        <taxon>Australozyma</taxon>
    </lineage>
</organism>
<evidence type="ECO:0000256" key="7">
    <source>
        <dbReference type="ARBA" id="ARBA00032535"/>
    </source>
</evidence>
<name>A0AAX4H9D1_9ASCO</name>
<evidence type="ECO:0000256" key="2">
    <source>
        <dbReference type="ARBA" id="ARBA00006220"/>
    </source>
</evidence>
<dbReference type="GeneID" id="88173241"/>
<keyword evidence="4" id="KW-0479">Metal-binding</keyword>
<dbReference type="SUPFAM" id="SSF50324">
    <property type="entry name" value="Inorganic pyrophosphatase"/>
    <property type="match status" value="1"/>
</dbReference>
<dbReference type="GO" id="GO:0005737">
    <property type="term" value="C:cytoplasm"/>
    <property type="evidence" value="ECO:0007669"/>
    <property type="project" value="InterPro"/>
</dbReference>
<dbReference type="Gene3D" id="3.90.80.10">
    <property type="entry name" value="Inorganic pyrophosphatase"/>
    <property type="match status" value="1"/>
</dbReference>
<comment type="similarity">
    <text evidence="2">Belongs to the PPase family.</text>
</comment>
<evidence type="ECO:0000256" key="3">
    <source>
        <dbReference type="ARBA" id="ARBA00012146"/>
    </source>
</evidence>
<reference evidence="8 9" key="1">
    <citation type="submission" date="2023-10" db="EMBL/GenBank/DDBJ databases">
        <title>Draft Genome Sequence of Candida saopaulonensis from a very Premature Infant with Sepsis.</title>
        <authorList>
            <person name="Ning Y."/>
            <person name="Dai R."/>
            <person name="Xiao M."/>
            <person name="Xu Y."/>
            <person name="Yan Q."/>
            <person name="Zhang L."/>
        </authorList>
    </citation>
    <scope>NUCLEOTIDE SEQUENCE [LARGE SCALE GENOMIC DNA]</scope>
    <source>
        <strain evidence="8 9">19XY460</strain>
    </source>
</reference>
<evidence type="ECO:0000256" key="4">
    <source>
        <dbReference type="ARBA" id="ARBA00022723"/>
    </source>
</evidence>
<dbReference type="FunFam" id="3.90.80.10:FF:000007">
    <property type="entry name" value="Inorganic pyrophosphatase, mitochondrial"/>
    <property type="match status" value="1"/>
</dbReference>
<evidence type="ECO:0000313" key="9">
    <source>
        <dbReference type="Proteomes" id="UP001338582"/>
    </source>
</evidence>
<proteinExistence type="inferred from homology"/>
<dbReference type="KEGG" id="asau:88173241"/>
<evidence type="ECO:0000256" key="5">
    <source>
        <dbReference type="ARBA" id="ARBA00022801"/>
    </source>
</evidence>
<gene>
    <name evidence="8" type="ORF">PUMCH_002176</name>
</gene>
<dbReference type="CDD" id="cd00412">
    <property type="entry name" value="pyrophosphatase"/>
    <property type="match status" value="1"/>
</dbReference>
<evidence type="ECO:0000256" key="1">
    <source>
        <dbReference type="ARBA" id="ARBA00001946"/>
    </source>
</evidence>